<dbReference type="Proteomes" id="UP001315967">
    <property type="component" value="Chromosome"/>
</dbReference>
<evidence type="ECO:0000313" key="3">
    <source>
        <dbReference type="Proteomes" id="UP001315967"/>
    </source>
</evidence>
<accession>A0ABY5P268</accession>
<proteinExistence type="predicted"/>
<dbReference type="EMBL" id="CP102453">
    <property type="protein sequence ID" value="UUX32807.1"/>
    <property type="molecule type" value="Genomic_DNA"/>
</dbReference>
<protein>
    <submittedName>
        <fullName evidence="2">GNAT family N-acetyltransferase</fullName>
    </submittedName>
</protein>
<dbReference type="PANTHER" id="PTHR43072">
    <property type="entry name" value="N-ACETYLTRANSFERASE"/>
    <property type="match status" value="1"/>
</dbReference>
<gene>
    <name evidence="2" type="ORF">NRE15_07705</name>
</gene>
<dbReference type="InterPro" id="IPR000182">
    <property type="entry name" value="GNAT_dom"/>
</dbReference>
<dbReference type="InterPro" id="IPR016181">
    <property type="entry name" value="Acyl_CoA_acyltransferase"/>
</dbReference>
<organism evidence="2 3">
    <name type="scientific">Fundicoccus culcitae</name>
    <dbReference type="NCBI Taxonomy" id="2969821"/>
    <lineage>
        <taxon>Bacteria</taxon>
        <taxon>Bacillati</taxon>
        <taxon>Bacillota</taxon>
        <taxon>Bacilli</taxon>
        <taxon>Lactobacillales</taxon>
        <taxon>Aerococcaceae</taxon>
        <taxon>Fundicoccus</taxon>
    </lineage>
</organism>
<keyword evidence="3" id="KW-1185">Reference proteome</keyword>
<dbReference type="Pfam" id="PF00583">
    <property type="entry name" value="Acetyltransf_1"/>
    <property type="match status" value="1"/>
</dbReference>
<dbReference type="Gene3D" id="3.40.630.30">
    <property type="match status" value="1"/>
</dbReference>
<dbReference type="PROSITE" id="PS51186">
    <property type="entry name" value="GNAT"/>
    <property type="match status" value="1"/>
</dbReference>
<dbReference type="RefSeq" id="WP_313792307.1">
    <property type="nucleotide sequence ID" value="NZ_CP102453.1"/>
</dbReference>
<evidence type="ECO:0000313" key="2">
    <source>
        <dbReference type="EMBL" id="UUX32807.1"/>
    </source>
</evidence>
<dbReference type="CDD" id="cd04301">
    <property type="entry name" value="NAT_SF"/>
    <property type="match status" value="1"/>
</dbReference>
<feature type="domain" description="N-acetyltransferase" evidence="1">
    <location>
        <begin position="15"/>
        <end position="179"/>
    </location>
</feature>
<name>A0ABY5P268_9LACT</name>
<dbReference type="SUPFAM" id="SSF55729">
    <property type="entry name" value="Acyl-CoA N-acyltransferases (Nat)"/>
    <property type="match status" value="1"/>
</dbReference>
<reference evidence="2 3" key="1">
    <citation type="submission" date="2022-08" db="EMBL/GenBank/DDBJ databases">
        <title>Aerococcaceae sp. nov isolated from spoiled eye mask.</title>
        <authorList>
            <person name="Zhou G."/>
            <person name="Xie X.-B."/>
            <person name="Shi Q.-S."/>
            <person name="Wang Y.-S."/>
            <person name="Wen X."/>
            <person name="Peng H."/>
            <person name="Yang X.-J."/>
            <person name="Tao H.-B."/>
            <person name="Huang X.-M."/>
        </authorList>
    </citation>
    <scope>NUCLEOTIDE SEQUENCE [LARGE SCALE GENOMIC DNA]</scope>
    <source>
        <strain evidence="3">DM20194951</strain>
    </source>
</reference>
<sequence length="179" mass="20445">MVHNADQFHEVEVDVIIRQASPNDAKAILALYREIGKESDYLTFDERGIAISLQKEIDLIRRFEVAPTSIMLVAEVDDQLVGIANLAAFDAYKQSHVAELGVSIIKEYWGYGIGSMLMEAMIDFAEEVNLKVITLEVVVENKRAITLYEKFAFKIVGELSNRLKVDYRYYNSFVMERLL</sequence>
<evidence type="ECO:0000259" key="1">
    <source>
        <dbReference type="PROSITE" id="PS51186"/>
    </source>
</evidence>